<accession>A0A3L7ZX17</accession>
<evidence type="ECO:0000259" key="1">
    <source>
        <dbReference type="Pfam" id="PF19694"/>
    </source>
</evidence>
<reference evidence="2 3" key="1">
    <citation type="submission" date="2018-09" db="EMBL/GenBank/DDBJ databases">
        <title>Murine metabolic-syndrome-specific gut microbial biobank.</title>
        <authorList>
            <person name="Liu C."/>
        </authorList>
    </citation>
    <scope>NUCLEOTIDE SEQUENCE [LARGE SCALE GENOMIC DNA]</scope>
    <source>
        <strain evidence="2 3">8-P5</strain>
    </source>
</reference>
<organism evidence="2 3">
    <name type="scientific">Parabacteroides distasonis</name>
    <dbReference type="NCBI Taxonomy" id="823"/>
    <lineage>
        <taxon>Bacteria</taxon>
        <taxon>Pseudomonadati</taxon>
        <taxon>Bacteroidota</taxon>
        <taxon>Bacteroidia</taxon>
        <taxon>Bacteroidales</taxon>
        <taxon>Tannerellaceae</taxon>
        <taxon>Parabacteroides</taxon>
    </lineage>
</organism>
<evidence type="ECO:0000313" key="2">
    <source>
        <dbReference type="EMBL" id="RLT74873.1"/>
    </source>
</evidence>
<protein>
    <recommendedName>
        <fullName evidence="1">DUF6194 domain-containing protein</fullName>
    </recommendedName>
</protein>
<dbReference type="Proteomes" id="UP000278164">
    <property type="component" value="Unassembled WGS sequence"/>
</dbReference>
<dbReference type="AlphaFoldDB" id="A0A3L7ZX17"/>
<evidence type="ECO:0000313" key="3">
    <source>
        <dbReference type="Proteomes" id="UP000278164"/>
    </source>
</evidence>
<proteinExistence type="predicted"/>
<name>A0A3L7ZX17_PARDI</name>
<feature type="domain" description="DUF6194" evidence="1">
    <location>
        <begin position="13"/>
        <end position="60"/>
    </location>
</feature>
<dbReference type="Pfam" id="PF19694">
    <property type="entry name" value="DUF6194"/>
    <property type="match status" value="1"/>
</dbReference>
<dbReference type="EMBL" id="RAYI01000002">
    <property type="protein sequence ID" value="RLT74873.1"/>
    <property type="molecule type" value="Genomic_DNA"/>
</dbReference>
<sequence length="60" mass="7284">MRLFHHARKMISMENRMPHPVYAWMGWICALSPSETTFESLKPYILESYEYAKEKFSKRK</sequence>
<comment type="caution">
    <text evidence="2">The sequence shown here is derived from an EMBL/GenBank/DDBJ whole genome shotgun (WGS) entry which is preliminary data.</text>
</comment>
<gene>
    <name evidence="2" type="ORF">D7V78_02330</name>
</gene>
<dbReference type="InterPro" id="IPR045676">
    <property type="entry name" value="DUF6194"/>
</dbReference>